<evidence type="ECO:0000259" key="9">
    <source>
        <dbReference type="PROSITE" id="PS50850"/>
    </source>
</evidence>
<comment type="subcellular location">
    <subcellularLocation>
        <location evidence="1">Cell inner membrane</location>
        <topology evidence="1">Multi-pass membrane protein</topology>
    </subcellularLocation>
</comment>
<protein>
    <submittedName>
        <fullName evidence="10">MFS transporter</fullName>
    </submittedName>
</protein>
<dbReference type="GO" id="GO:0005886">
    <property type="term" value="C:plasma membrane"/>
    <property type="evidence" value="ECO:0007669"/>
    <property type="project" value="UniProtKB-SubCell"/>
</dbReference>
<comment type="caution">
    <text evidence="10">The sequence shown here is derived from an EMBL/GenBank/DDBJ whole genome shotgun (WGS) entry which is preliminary data.</text>
</comment>
<dbReference type="InterPro" id="IPR020846">
    <property type="entry name" value="MFS_dom"/>
</dbReference>
<evidence type="ECO:0000256" key="4">
    <source>
        <dbReference type="ARBA" id="ARBA00022519"/>
    </source>
</evidence>
<evidence type="ECO:0000256" key="2">
    <source>
        <dbReference type="ARBA" id="ARBA00022448"/>
    </source>
</evidence>
<keyword evidence="11" id="KW-1185">Reference proteome</keyword>
<reference evidence="10" key="1">
    <citation type="submission" date="2023-02" db="EMBL/GenBank/DDBJ databases">
        <title>Tahibacter soli sp. nov. isolated from soil.</title>
        <authorList>
            <person name="Baek J.H."/>
            <person name="Lee J.K."/>
            <person name="Choi D.G."/>
            <person name="Jeon C.O."/>
        </authorList>
    </citation>
    <scope>NUCLEOTIDE SEQUENCE</scope>
    <source>
        <strain evidence="10">BL</strain>
    </source>
</reference>
<evidence type="ECO:0000313" key="10">
    <source>
        <dbReference type="EMBL" id="MDC8015067.1"/>
    </source>
</evidence>
<dbReference type="InterPro" id="IPR024989">
    <property type="entry name" value="MFS_assoc_dom"/>
</dbReference>
<dbReference type="SUPFAM" id="SSF103473">
    <property type="entry name" value="MFS general substrate transporter"/>
    <property type="match status" value="1"/>
</dbReference>
<dbReference type="PANTHER" id="PTHR23522:SF10">
    <property type="entry name" value="3-PHENYLPROPIONIC ACID TRANSPORTER-RELATED"/>
    <property type="match status" value="1"/>
</dbReference>
<evidence type="ECO:0000313" key="11">
    <source>
        <dbReference type="Proteomes" id="UP001139971"/>
    </source>
</evidence>
<feature type="transmembrane region" description="Helical" evidence="8">
    <location>
        <begin position="161"/>
        <end position="180"/>
    </location>
</feature>
<dbReference type="PROSITE" id="PS50850">
    <property type="entry name" value="MFS"/>
    <property type="match status" value="1"/>
</dbReference>
<dbReference type="Gene3D" id="1.20.1250.20">
    <property type="entry name" value="MFS general substrate transporter like domains"/>
    <property type="match status" value="2"/>
</dbReference>
<feature type="transmembrane region" description="Helical" evidence="8">
    <location>
        <begin position="92"/>
        <end position="110"/>
    </location>
</feature>
<feature type="transmembrane region" description="Helical" evidence="8">
    <location>
        <begin position="37"/>
        <end position="62"/>
    </location>
</feature>
<evidence type="ECO:0000256" key="5">
    <source>
        <dbReference type="ARBA" id="ARBA00022692"/>
    </source>
</evidence>
<evidence type="ECO:0000256" key="3">
    <source>
        <dbReference type="ARBA" id="ARBA00022475"/>
    </source>
</evidence>
<feature type="transmembrane region" description="Helical" evidence="8">
    <location>
        <begin position="290"/>
        <end position="316"/>
    </location>
</feature>
<dbReference type="InterPro" id="IPR036259">
    <property type="entry name" value="MFS_trans_sf"/>
</dbReference>
<evidence type="ECO:0000256" key="7">
    <source>
        <dbReference type="ARBA" id="ARBA00023136"/>
    </source>
</evidence>
<evidence type="ECO:0000256" key="1">
    <source>
        <dbReference type="ARBA" id="ARBA00004429"/>
    </source>
</evidence>
<dbReference type="GO" id="GO:0030395">
    <property type="term" value="F:lactose binding"/>
    <property type="evidence" value="ECO:0007669"/>
    <property type="project" value="TreeGrafter"/>
</dbReference>
<feature type="transmembrane region" description="Helical" evidence="8">
    <location>
        <begin position="328"/>
        <end position="349"/>
    </location>
</feature>
<dbReference type="PANTHER" id="PTHR23522">
    <property type="entry name" value="BLL5896 PROTEIN"/>
    <property type="match status" value="1"/>
</dbReference>
<keyword evidence="5 8" id="KW-0812">Transmembrane</keyword>
<organism evidence="10 11">
    <name type="scientific">Tahibacter soli</name>
    <dbReference type="NCBI Taxonomy" id="2983605"/>
    <lineage>
        <taxon>Bacteria</taxon>
        <taxon>Pseudomonadati</taxon>
        <taxon>Pseudomonadota</taxon>
        <taxon>Gammaproteobacteria</taxon>
        <taxon>Lysobacterales</taxon>
        <taxon>Rhodanobacteraceae</taxon>
        <taxon>Tahibacter</taxon>
    </lineage>
</organism>
<dbReference type="Proteomes" id="UP001139971">
    <property type="component" value="Unassembled WGS sequence"/>
</dbReference>
<gene>
    <name evidence="10" type="ORF">OD750_021185</name>
</gene>
<dbReference type="EMBL" id="JAOVZO020000020">
    <property type="protein sequence ID" value="MDC8015067.1"/>
    <property type="molecule type" value="Genomic_DNA"/>
</dbReference>
<sequence length="386" mass="41622">MSIPVARLSSFYFAYYAALGGFSPYWSLYLHKLGQDATAISILMSLWYATRVVAPSLWGYAVARSPRPIRWLHLGCALTFASFLAFVRPLDFAGLFAAMCVFCFAYNAVMPQFEALTLSHLTGQSERYGSIRMWGSIGFIAVVGVLGVLLDRFGADRLPLLMLPLFAGLLATSFVNDYGGEQRRRENADASFYAYLKRREVAAFLVSALLMQISFGSFYTFFAIYLGEHGYGAGAVGAFWTIGVGFEIAVFFFGAPLLTRWDARHVVAAALVCACLRWLVTALFPDSVALIAFAQMLHAITFAGFFAGSMQLLAEFFPGRMNGHGQGVFYGFSSGIGGVSGALLSGLIWKHGGGQAAFLAGAGVAALGAAIWIFARGPRAQAVSNG</sequence>
<accession>A0A9X3YMK2</accession>
<feature type="transmembrane region" description="Helical" evidence="8">
    <location>
        <begin position="69"/>
        <end position="86"/>
    </location>
</feature>
<keyword evidence="2" id="KW-0813">Transport</keyword>
<evidence type="ECO:0000256" key="6">
    <source>
        <dbReference type="ARBA" id="ARBA00022989"/>
    </source>
</evidence>
<dbReference type="GO" id="GO:0015528">
    <property type="term" value="F:lactose:proton symporter activity"/>
    <property type="evidence" value="ECO:0007669"/>
    <property type="project" value="TreeGrafter"/>
</dbReference>
<feature type="transmembrane region" description="Helical" evidence="8">
    <location>
        <begin position="201"/>
        <end position="225"/>
    </location>
</feature>
<proteinExistence type="predicted"/>
<feature type="domain" description="Major facilitator superfamily (MFS) profile" evidence="9">
    <location>
        <begin position="200"/>
        <end position="386"/>
    </location>
</feature>
<feature type="transmembrane region" description="Helical" evidence="8">
    <location>
        <begin position="12"/>
        <end position="31"/>
    </location>
</feature>
<keyword evidence="4" id="KW-0997">Cell inner membrane</keyword>
<feature type="transmembrane region" description="Helical" evidence="8">
    <location>
        <begin position="131"/>
        <end position="149"/>
    </location>
</feature>
<feature type="transmembrane region" description="Helical" evidence="8">
    <location>
        <begin position="355"/>
        <end position="375"/>
    </location>
</feature>
<name>A0A9X3YMK2_9GAMM</name>
<feature type="transmembrane region" description="Helical" evidence="8">
    <location>
        <begin position="231"/>
        <end position="254"/>
    </location>
</feature>
<dbReference type="AlphaFoldDB" id="A0A9X3YMK2"/>
<dbReference type="InterPro" id="IPR026032">
    <property type="entry name" value="HcaT-like"/>
</dbReference>
<evidence type="ECO:0000256" key="8">
    <source>
        <dbReference type="SAM" id="Phobius"/>
    </source>
</evidence>
<keyword evidence="7 8" id="KW-0472">Membrane</keyword>
<keyword evidence="6 8" id="KW-1133">Transmembrane helix</keyword>
<keyword evidence="3" id="KW-1003">Cell membrane</keyword>
<feature type="transmembrane region" description="Helical" evidence="8">
    <location>
        <begin position="266"/>
        <end position="284"/>
    </location>
</feature>
<dbReference type="NCBIfam" id="NF037955">
    <property type="entry name" value="mfs"/>
    <property type="match status" value="1"/>
</dbReference>
<dbReference type="PIRSF" id="PIRSF004925">
    <property type="entry name" value="HcaT"/>
    <property type="match status" value="1"/>
</dbReference>
<dbReference type="Pfam" id="PF12832">
    <property type="entry name" value="MFS_1_like"/>
    <property type="match status" value="1"/>
</dbReference>